<organism evidence="1 2">
    <name type="scientific">Candidatus Electronema aureum</name>
    <dbReference type="NCBI Taxonomy" id="2005002"/>
    <lineage>
        <taxon>Bacteria</taxon>
        <taxon>Pseudomonadati</taxon>
        <taxon>Thermodesulfobacteriota</taxon>
        <taxon>Desulfobulbia</taxon>
        <taxon>Desulfobulbales</taxon>
        <taxon>Desulfobulbaceae</taxon>
        <taxon>Candidatus Electronema</taxon>
    </lineage>
</organism>
<keyword evidence="2" id="KW-1185">Reference proteome</keyword>
<gene>
    <name evidence="1" type="ORF">CDV28_10180</name>
</gene>
<comment type="caution">
    <text evidence="1">The sequence shown here is derived from an EMBL/GenBank/DDBJ whole genome shotgun (WGS) entry which is preliminary data.</text>
</comment>
<dbReference type="AlphaFoldDB" id="A0A521G586"/>
<reference evidence="1" key="1">
    <citation type="submission" date="2017-07" db="EMBL/GenBank/DDBJ databases">
        <title>The cable genome - Insights into the physiology and evolution of filamentous bacteria capable of sulfide oxidation via long distance electron transfer.</title>
        <authorList>
            <person name="Thorup C."/>
            <person name="Bjerg J.T."/>
            <person name="Schreiber L."/>
            <person name="Nielsen L.P."/>
            <person name="Kjeldsen K.U."/>
            <person name="Boesen T."/>
            <person name="Boggild A."/>
            <person name="Meysman F."/>
            <person name="Geelhoed J."/>
            <person name="Schramm A."/>
        </authorList>
    </citation>
    <scope>NUCLEOTIDE SEQUENCE [LARGE SCALE GENOMIC DNA]</scope>
    <source>
        <strain evidence="1">GS</strain>
    </source>
</reference>
<protein>
    <recommendedName>
        <fullName evidence="3">CopG family transcriptional regulator</fullName>
    </recommendedName>
</protein>
<evidence type="ECO:0000313" key="2">
    <source>
        <dbReference type="Proteomes" id="UP000316238"/>
    </source>
</evidence>
<evidence type="ECO:0000313" key="1">
    <source>
        <dbReference type="EMBL" id="TAA76182.1"/>
    </source>
</evidence>
<evidence type="ECO:0008006" key="3">
    <source>
        <dbReference type="Google" id="ProtNLM"/>
    </source>
</evidence>
<dbReference type="EMBL" id="NQJD01000001">
    <property type="protein sequence ID" value="TAA76182.1"/>
    <property type="molecule type" value="Genomic_DNA"/>
</dbReference>
<sequence length="79" mass="9003">MLTINIPDSLTSRIHDIAKSFCQTAEEFVLETLRDRIDHDSAYSETEYLAQSATNKERLDKAVKDIESGKYETHGLLND</sequence>
<name>A0A521G586_9BACT</name>
<dbReference type="Gene3D" id="6.10.250.330">
    <property type="match status" value="1"/>
</dbReference>
<accession>A0A521G586</accession>
<dbReference type="Proteomes" id="UP000316238">
    <property type="component" value="Unassembled WGS sequence"/>
</dbReference>
<proteinExistence type="predicted"/>